<dbReference type="EMBL" id="JABBWG010000047">
    <property type="protein sequence ID" value="KAG1806209.1"/>
    <property type="molecule type" value="Genomic_DNA"/>
</dbReference>
<dbReference type="Proteomes" id="UP000807769">
    <property type="component" value="Unassembled WGS sequence"/>
</dbReference>
<comment type="caution">
    <text evidence="1">The sequence shown here is derived from an EMBL/GenBank/DDBJ whole genome shotgun (WGS) entry which is preliminary data.</text>
</comment>
<name>A0A9P7DY20_9AGAM</name>
<accession>A0A9P7DY20</accession>
<dbReference type="OrthoDB" id="440128at2759"/>
<dbReference type="RefSeq" id="XP_041187718.1">
    <property type="nucleotide sequence ID" value="XM_041341055.1"/>
</dbReference>
<evidence type="ECO:0000313" key="2">
    <source>
        <dbReference type="Proteomes" id="UP000807769"/>
    </source>
</evidence>
<proteinExistence type="predicted"/>
<organism evidence="1 2">
    <name type="scientific">Suillus subaureus</name>
    <dbReference type="NCBI Taxonomy" id="48587"/>
    <lineage>
        <taxon>Eukaryota</taxon>
        <taxon>Fungi</taxon>
        <taxon>Dikarya</taxon>
        <taxon>Basidiomycota</taxon>
        <taxon>Agaricomycotina</taxon>
        <taxon>Agaricomycetes</taxon>
        <taxon>Agaricomycetidae</taxon>
        <taxon>Boletales</taxon>
        <taxon>Suillineae</taxon>
        <taxon>Suillaceae</taxon>
        <taxon>Suillus</taxon>
    </lineage>
</organism>
<keyword evidence="2" id="KW-1185">Reference proteome</keyword>
<dbReference type="GeneID" id="64635071"/>
<evidence type="ECO:0000313" key="1">
    <source>
        <dbReference type="EMBL" id="KAG1806209.1"/>
    </source>
</evidence>
<protein>
    <submittedName>
        <fullName evidence="1">Uncharacterized protein</fullName>
    </submittedName>
</protein>
<dbReference type="AlphaFoldDB" id="A0A9P7DY20"/>
<sequence>MISLSIELWFTLAHSETPECATAILNKAHKAVPTLHKILITAGCLLEQEAMGDPDKSLETRNMDLELVDNIIKFVAEGGSHMLLEKGWLVHLANKMLWTESVSVKEQSGITAQAKAMLAHGLWLSYAILDPQL</sequence>
<reference evidence="1" key="1">
    <citation type="journal article" date="2020" name="New Phytol.">
        <title>Comparative genomics reveals dynamic genome evolution in host specialist ectomycorrhizal fungi.</title>
        <authorList>
            <person name="Lofgren L.A."/>
            <person name="Nguyen N.H."/>
            <person name="Vilgalys R."/>
            <person name="Ruytinx J."/>
            <person name="Liao H.L."/>
            <person name="Branco S."/>
            <person name="Kuo A."/>
            <person name="LaButti K."/>
            <person name="Lipzen A."/>
            <person name="Andreopoulos W."/>
            <person name="Pangilinan J."/>
            <person name="Riley R."/>
            <person name="Hundley H."/>
            <person name="Na H."/>
            <person name="Barry K."/>
            <person name="Grigoriev I.V."/>
            <person name="Stajich J.E."/>
            <person name="Kennedy P.G."/>
        </authorList>
    </citation>
    <scope>NUCLEOTIDE SEQUENCE</scope>
    <source>
        <strain evidence="1">MN1</strain>
    </source>
</reference>
<gene>
    <name evidence="1" type="ORF">BJ212DRAFT_1485970</name>
</gene>